<name>A0A5C3NC82_9AGAM</name>
<dbReference type="Proteomes" id="UP000305948">
    <property type="component" value="Unassembled WGS sequence"/>
</dbReference>
<reference evidence="1 2" key="1">
    <citation type="journal article" date="2019" name="Nat. Ecol. Evol.">
        <title>Megaphylogeny resolves global patterns of mushroom evolution.</title>
        <authorList>
            <person name="Varga T."/>
            <person name="Krizsan K."/>
            <person name="Foldi C."/>
            <person name="Dima B."/>
            <person name="Sanchez-Garcia M."/>
            <person name="Sanchez-Ramirez S."/>
            <person name="Szollosi G.J."/>
            <person name="Szarkandi J.G."/>
            <person name="Papp V."/>
            <person name="Albert L."/>
            <person name="Andreopoulos W."/>
            <person name="Angelini C."/>
            <person name="Antonin V."/>
            <person name="Barry K.W."/>
            <person name="Bougher N.L."/>
            <person name="Buchanan P."/>
            <person name="Buyck B."/>
            <person name="Bense V."/>
            <person name="Catcheside P."/>
            <person name="Chovatia M."/>
            <person name="Cooper J."/>
            <person name="Damon W."/>
            <person name="Desjardin D."/>
            <person name="Finy P."/>
            <person name="Geml J."/>
            <person name="Haridas S."/>
            <person name="Hughes K."/>
            <person name="Justo A."/>
            <person name="Karasinski D."/>
            <person name="Kautmanova I."/>
            <person name="Kiss B."/>
            <person name="Kocsube S."/>
            <person name="Kotiranta H."/>
            <person name="LaButti K.M."/>
            <person name="Lechner B.E."/>
            <person name="Liimatainen K."/>
            <person name="Lipzen A."/>
            <person name="Lukacs Z."/>
            <person name="Mihaltcheva S."/>
            <person name="Morgado L.N."/>
            <person name="Niskanen T."/>
            <person name="Noordeloos M.E."/>
            <person name="Ohm R.A."/>
            <person name="Ortiz-Santana B."/>
            <person name="Ovrebo C."/>
            <person name="Racz N."/>
            <person name="Riley R."/>
            <person name="Savchenko A."/>
            <person name="Shiryaev A."/>
            <person name="Soop K."/>
            <person name="Spirin V."/>
            <person name="Szebenyi C."/>
            <person name="Tomsovsky M."/>
            <person name="Tulloss R.E."/>
            <person name="Uehling J."/>
            <person name="Grigoriev I.V."/>
            <person name="Vagvolgyi C."/>
            <person name="Papp T."/>
            <person name="Martin F.M."/>
            <person name="Miettinen O."/>
            <person name="Hibbett D.S."/>
            <person name="Nagy L.G."/>
        </authorList>
    </citation>
    <scope>NUCLEOTIDE SEQUENCE [LARGE SCALE GENOMIC DNA]</scope>
    <source>
        <strain evidence="1 2">OMC1185</strain>
    </source>
</reference>
<sequence length="167" mass="18747">MYLTRGEYLYCIYAGALAKLPWILFHESVSHRRQTTGIASLFYLWSTTIMSMAYNSPSNILPSICRFMKILYRSEPGFVPCYGHFGLSCSVPSNGTLDTHPQSIRLRPRMLLFPCSHPGMTRLKKQMPTICASDLCRPVYSRITDGNLLPISATTTHLVILVDGIPA</sequence>
<gene>
    <name evidence="1" type="ORF">OE88DRAFT_976148</name>
</gene>
<accession>A0A5C3NC82</accession>
<dbReference type="AlphaFoldDB" id="A0A5C3NC82"/>
<evidence type="ECO:0000313" key="2">
    <source>
        <dbReference type="Proteomes" id="UP000305948"/>
    </source>
</evidence>
<keyword evidence="2" id="KW-1185">Reference proteome</keyword>
<proteinExistence type="predicted"/>
<evidence type="ECO:0000313" key="1">
    <source>
        <dbReference type="EMBL" id="TFK54910.1"/>
    </source>
</evidence>
<organism evidence="1 2">
    <name type="scientific">Heliocybe sulcata</name>
    <dbReference type="NCBI Taxonomy" id="5364"/>
    <lineage>
        <taxon>Eukaryota</taxon>
        <taxon>Fungi</taxon>
        <taxon>Dikarya</taxon>
        <taxon>Basidiomycota</taxon>
        <taxon>Agaricomycotina</taxon>
        <taxon>Agaricomycetes</taxon>
        <taxon>Gloeophyllales</taxon>
        <taxon>Gloeophyllaceae</taxon>
        <taxon>Heliocybe</taxon>
    </lineage>
</organism>
<dbReference type="EMBL" id="ML213505">
    <property type="protein sequence ID" value="TFK54910.1"/>
    <property type="molecule type" value="Genomic_DNA"/>
</dbReference>
<protein>
    <submittedName>
        <fullName evidence="1">Uncharacterized protein</fullName>
    </submittedName>
</protein>